<feature type="transmembrane region" description="Helical" evidence="1">
    <location>
        <begin position="154"/>
        <end position="177"/>
    </location>
</feature>
<keyword evidence="4" id="KW-1185">Reference proteome</keyword>
<keyword evidence="1" id="KW-1133">Transmembrane helix</keyword>
<dbReference type="EMBL" id="JAVFWL010000006">
    <property type="protein sequence ID" value="KAK6766430.1"/>
    <property type="molecule type" value="Genomic_DNA"/>
</dbReference>
<sequence>MNTVQTWWTSEVQAWYVLVAVAIPANCDYLDDSVSGCSSKCAVTKDKDLTCFNSTLAYFEKTLFGVMRNYVAAQLNLASHSPGGVPSSKEQMVASTLAVMGKVNPLNIEDEKGLLTTDGARAIVEALVDNVLANSPGNYETYCPEGCEQSKSPWMWWFVASVIANVLLVAIASAFTMHSSLRAKTMHQDVQKMGTNAGKIVKQN</sequence>
<evidence type="ECO:0000313" key="3">
    <source>
        <dbReference type="EMBL" id="KAK6766430.1"/>
    </source>
</evidence>
<gene>
    <name evidence="3" type="primary">Necator_chrX.g26166</name>
    <name evidence="3" type="ORF">RB195_026000</name>
</gene>
<accession>A0ABR1EUU8</accession>
<comment type="caution">
    <text evidence="3">The sequence shown here is derived from an EMBL/GenBank/DDBJ whole genome shotgun (WGS) entry which is preliminary data.</text>
</comment>
<keyword evidence="1" id="KW-0472">Membrane</keyword>
<organism evidence="3 4">
    <name type="scientific">Necator americanus</name>
    <name type="common">Human hookworm</name>
    <dbReference type="NCBI Taxonomy" id="51031"/>
    <lineage>
        <taxon>Eukaryota</taxon>
        <taxon>Metazoa</taxon>
        <taxon>Ecdysozoa</taxon>
        <taxon>Nematoda</taxon>
        <taxon>Chromadorea</taxon>
        <taxon>Rhabditida</taxon>
        <taxon>Rhabditina</taxon>
        <taxon>Rhabditomorpha</taxon>
        <taxon>Strongyloidea</taxon>
        <taxon>Ancylostomatidae</taxon>
        <taxon>Bunostominae</taxon>
        <taxon>Necator</taxon>
    </lineage>
</organism>
<name>A0ABR1EUU8_NECAM</name>
<proteinExistence type="predicted"/>
<dbReference type="Proteomes" id="UP001303046">
    <property type="component" value="Unassembled WGS sequence"/>
</dbReference>
<evidence type="ECO:0000256" key="2">
    <source>
        <dbReference type="SAM" id="SignalP"/>
    </source>
</evidence>
<reference evidence="3 4" key="1">
    <citation type="submission" date="2023-08" db="EMBL/GenBank/DDBJ databases">
        <title>A Necator americanus chromosomal reference genome.</title>
        <authorList>
            <person name="Ilik V."/>
            <person name="Petrzelkova K.J."/>
            <person name="Pardy F."/>
            <person name="Fuh T."/>
            <person name="Niatou-Singa F.S."/>
            <person name="Gouil Q."/>
            <person name="Baker L."/>
            <person name="Ritchie M.E."/>
            <person name="Jex A.R."/>
            <person name="Gazzola D."/>
            <person name="Li H."/>
            <person name="Toshio Fujiwara R."/>
            <person name="Zhan B."/>
            <person name="Aroian R.V."/>
            <person name="Pafco B."/>
            <person name="Schwarz E.M."/>
        </authorList>
    </citation>
    <scope>NUCLEOTIDE SEQUENCE [LARGE SCALE GENOMIC DNA]</scope>
    <source>
        <strain evidence="3 4">Aroian</strain>
        <tissue evidence="3">Whole animal</tissue>
    </source>
</reference>
<evidence type="ECO:0000313" key="4">
    <source>
        <dbReference type="Proteomes" id="UP001303046"/>
    </source>
</evidence>
<keyword evidence="1" id="KW-0812">Transmembrane</keyword>
<keyword evidence="2" id="KW-0732">Signal</keyword>
<evidence type="ECO:0000256" key="1">
    <source>
        <dbReference type="SAM" id="Phobius"/>
    </source>
</evidence>
<protein>
    <submittedName>
        <fullName evidence="3">Uncharacterized protein</fullName>
    </submittedName>
</protein>
<feature type="chain" id="PRO_5046973139" evidence="2">
    <location>
        <begin position="28"/>
        <end position="204"/>
    </location>
</feature>
<feature type="signal peptide" evidence="2">
    <location>
        <begin position="1"/>
        <end position="27"/>
    </location>
</feature>